<feature type="transmembrane region" description="Helical" evidence="1">
    <location>
        <begin position="34"/>
        <end position="54"/>
    </location>
</feature>
<keyword evidence="1" id="KW-1133">Transmembrane helix</keyword>
<evidence type="ECO:0000313" key="2">
    <source>
        <dbReference type="EMBL" id="AEE16537.1"/>
    </source>
</evidence>
<feature type="transmembrane region" description="Helical" evidence="1">
    <location>
        <begin position="6"/>
        <end position="27"/>
    </location>
</feature>
<evidence type="ECO:0000256" key="1">
    <source>
        <dbReference type="SAM" id="Phobius"/>
    </source>
</evidence>
<sequence length="98" mass="10867">MQQPELILYVIKLVLGGVAAFFAIMLWSKTRDTAWMSLVAGTVTSYAGIVYDLMCRLGIIVPGGLVVREIPVATMFFAAIPPLFFIVAFILMLIRTRK</sequence>
<protein>
    <submittedName>
        <fullName evidence="2">Uncharacterized protein</fullName>
    </submittedName>
</protein>
<feature type="transmembrane region" description="Helical" evidence="1">
    <location>
        <begin position="74"/>
        <end position="94"/>
    </location>
</feature>
<dbReference type="Proteomes" id="UP000006546">
    <property type="component" value="Chromosome"/>
</dbReference>
<dbReference type="KEGG" id="tbe:Trebr_1105"/>
<accession>F4LKG3</accession>
<dbReference type="STRING" id="906968.Trebr_1105"/>
<evidence type="ECO:0000313" key="3">
    <source>
        <dbReference type="Proteomes" id="UP000006546"/>
    </source>
</evidence>
<dbReference type="AlphaFoldDB" id="F4LKG3"/>
<dbReference type="EMBL" id="CP002696">
    <property type="protein sequence ID" value="AEE16537.1"/>
    <property type="molecule type" value="Genomic_DNA"/>
</dbReference>
<organism evidence="2 3">
    <name type="scientific">Treponema brennaborense (strain DSM 12168 / CIP 105900 / DD5/3)</name>
    <dbReference type="NCBI Taxonomy" id="906968"/>
    <lineage>
        <taxon>Bacteria</taxon>
        <taxon>Pseudomonadati</taxon>
        <taxon>Spirochaetota</taxon>
        <taxon>Spirochaetia</taxon>
        <taxon>Spirochaetales</taxon>
        <taxon>Treponemataceae</taxon>
        <taxon>Treponema</taxon>
    </lineage>
</organism>
<dbReference type="RefSeq" id="WP_013758245.1">
    <property type="nucleotide sequence ID" value="NC_015500.1"/>
</dbReference>
<gene>
    <name evidence="2" type="ordered locus">Trebr_1105</name>
</gene>
<dbReference type="HOGENOM" id="CLU_174891_0_0_12"/>
<proteinExistence type="predicted"/>
<keyword evidence="1" id="KW-0812">Transmembrane</keyword>
<name>F4LKG3_TREBD</name>
<reference evidence="3" key="1">
    <citation type="submission" date="2011-04" db="EMBL/GenBank/DDBJ databases">
        <title>The complete genome of Treponema brennaborense DSM 12168.</title>
        <authorList>
            <person name="Lucas S."/>
            <person name="Han J."/>
            <person name="Lapidus A."/>
            <person name="Bruce D."/>
            <person name="Goodwin L."/>
            <person name="Pitluck S."/>
            <person name="Peters L."/>
            <person name="Kyrpides N."/>
            <person name="Mavromatis K."/>
            <person name="Ivanova N."/>
            <person name="Mikhailova N."/>
            <person name="Pagani I."/>
            <person name="Teshima H."/>
            <person name="Detter J.C."/>
            <person name="Tapia R."/>
            <person name="Han C."/>
            <person name="Land M."/>
            <person name="Hauser L."/>
            <person name="Markowitz V."/>
            <person name="Cheng J.-F."/>
            <person name="Hugenholtz P."/>
            <person name="Woyke T."/>
            <person name="Wu D."/>
            <person name="Gronow S."/>
            <person name="Wellnitz S."/>
            <person name="Brambilla E."/>
            <person name="Klenk H.-P."/>
            <person name="Eisen J.A."/>
        </authorList>
    </citation>
    <scope>NUCLEOTIDE SEQUENCE [LARGE SCALE GENOMIC DNA]</scope>
    <source>
        <strain evidence="3">DSM 12168 / CIP 105900 / DD5/3</strain>
    </source>
</reference>
<dbReference type="eggNOG" id="ENOG502ZS7H">
    <property type="taxonomic scope" value="Bacteria"/>
</dbReference>
<keyword evidence="1" id="KW-0472">Membrane</keyword>
<keyword evidence="3" id="KW-1185">Reference proteome</keyword>
<dbReference type="OrthoDB" id="361683at2"/>